<dbReference type="GO" id="GO:0046872">
    <property type="term" value="F:metal ion binding"/>
    <property type="evidence" value="ECO:0007669"/>
    <property type="project" value="UniProtKB-KW"/>
</dbReference>
<keyword evidence="4" id="KW-0479">Metal-binding</keyword>
<evidence type="ECO:0000256" key="8">
    <source>
        <dbReference type="ARBA" id="ARBA00023133"/>
    </source>
</evidence>
<feature type="transmembrane region" description="Helical" evidence="12">
    <location>
        <begin position="108"/>
        <end position="131"/>
    </location>
</feature>
<evidence type="ECO:0000256" key="2">
    <source>
        <dbReference type="ARBA" id="ARBA00022475"/>
    </source>
</evidence>
<proteinExistence type="predicted"/>
<feature type="transmembrane region" description="Helical" evidence="12">
    <location>
        <begin position="217"/>
        <end position="236"/>
    </location>
</feature>
<comment type="caution">
    <text evidence="13">The sequence shown here is derived from an EMBL/GenBank/DDBJ whole genome shotgun (WGS) entry which is preliminary data.</text>
</comment>
<dbReference type="PANTHER" id="PTHR35457">
    <property type="entry name" value="HEME A SYNTHASE"/>
    <property type="match status" value="1"/>
</dbReference>
<dbReference type="GO" id="GO:0016491">
    <property type="term" value="F:oxidoreductase activity"/>
    <property type="evidence" value="ECO:0007669"/>
    <property type="project" value="UniProtKB-KW"/>
</dbReference>
<reference evidence="13 14" key="1">
    <citation type="submission" date="2019-06" db="EMBL/GenBank/DDBJ databases">
        <title>Sequencing the genomes of 1000 actinobacteria strains.</title>
        <authorList>
            <person name="Klenk H.-P."/>
        </authorList>
    </citation>
    <scope>NUCLEOTIDE SEQUENCE [LARGE SCALE GENOMIC DNA]</scope>
    <source>
        <strain evidence="13 14">DSM 45456</strain>
    </source>
</reference>
<dbReference type="Pfam" id="PF02628">
    <property type="entry name" value="COX15-CtaA"/>
    <property type="match status" value="1"/>
</dbReference>
<accession>A0A543JB98</accession>
<feature type="transmembrane region" description="Helical" evidence="12">
    <location>
        <begin position="137"/>
        <end position="157"/>
    </location>
</feature>
<dbReference type="InterPro" id="IPR050450">
    <property type="entry name" value="COX15/CtaA_HemeA_synthase"/>
</dbReference>
<keyword evidence="8" id="KW-0350">Heme biosynthesis</keyword>
<keyword evidence="3 12" id="KW-0812">Transmembrane</keyword>
<keyword evidence="10" id="KW-1015">Disulfide bond</keyword>
<keyword evidence="6" id="KW-0560">Oxidoreductase</keyword>
<evidence type="ECO:0000256" key="7">
    <source>
        <dbReference type="ARBA" id="ARBA00023004"/>
    </source>
</evidence>
<evidence type="ECO:0000256" key="1">
    <source>
        <dbReference type="ARBA" id="ARBA00004141"/>
    </source>
</evidence>
<dbReference type="GO" id="GO:0006784">
    <property type="term" value="P:heme A biosynthetic process"/>
    <property type="evidence" value="ECO:0007669"/>
    <property type="project" value="InterPro"/>
</dbReference>
<evidence type="ECO:0000256" key="12">
    <source>
        <dbReference type="SAM" id="Phobius"/>
    </source>
</evidence>
<comment type="subcellular location">
    <subcellularLocation>
        <location evidence="1">Membrane</location>
        <topology evidence="1">Multi-pass membrane protein</topology>
    </subcellularLocation>
</comment>
<keyword evidence="9 12" id="KW-0472">Membrane</keyword>
<evidence type="ECO:0000256" key="9">
    <source>
        <dbReference type="ARBA" id="ARBA00023136"/>
    </source>
</evidence>
<feature type="transmembrane region" description="Helical" evidence="12">
    <location>
        <begin position="243"/>
        <end position="262"/>
    </location>
</feature>
<evidence type="ECO:0000313" key="14">
    <source>
        <dbReference type="Proteomes" id="UP000316628"/>
    </source>
</evidence>
<dbReference type="Proteomes" id="UP000316628">
    <property type="component" value="Unassembled WGS sequence"/>
</dbReference>
<evidence type="ECO:0000256" key="5">
    <source>
        <dbReference type="ARBA" id="ARBA00022989"/>
    </source>
</evidence>
<comment type="pathway">
    <text evidence="11">Porphyrin-containing compound metabolism.</text>
</comment>
<organism evidence="13 14">
    <name type="scientific">Saccharothrix saharensis</name>
    <dbReference type="NCBI Taxonomy" id="571190"/>
    <lineage>
        <taxon>Bacteria</taxon>
        <taxon>Bacillati</taxon>
        <taxon>Actinomycetota</taxon>
        <taxon>Actinomycetes</taxon>
        <taxon>Pseudonocardiales</taxon>
        <taxon>Pseudonocardiaceae</taxon>
        <taxon>Saccharothrix</taxon>
    </lineage>
</organism>
<sequence length="293" mass="29567">MIRSSVLDVNALRVPVRRSAHAAAVAALVANVLIVLTGALVRLTGSGLGCPTWPKCTDDSFVTTPEMGVHGVVEFGNRVLGIVVGLITVVLVVAVARHRARPPKALPLAVGILVGVGLQGLIGGLSVRYALAPEIVAVHFLASMVLVAALVVLVDLLGRPDAAVRAPADPRLRAGMAAMPVALTAVLVLGALVTGSGPHAGDENAHRFGLDPAEVTSFHVLAVVVLVGLQLGAAVVLRTPAAVGALAVSSAQGVIGSVQEALALPVPLVAAHVVTGALVVAATTHLVVRTFRA</sequence>
<dbReference type="EMBL" id="VFPP01000001">
    <property type="protein sequence ID" value="TQM80071.1"/>
    <property type="molecule type" value="Genomic_DNA"/>
</dbReference>
<evidence type="ECO:0000256" key="4">
    <source>
        <dbReference type="ARBA" id="ARBA00022723"/>
    </source>
</evidence>
<feature type="transmembrane region" description="Helical" evidence="12">
    <location>
        <begin position="20"/>
        <end position="41"/>
    </location>
</feature>
<evidence type="ECO:0000256" key="10">
    <source>
        <dbReference type="ARBA" id="ARBA00023157"/>
    </source>
</evidence>
<evidence type="ECO:0000256" key="3">
    <source>
        <dbReference type="ARBA" id="ARBA00022692"/>
    </source>
</evidence>
<dbReference type="PANTHER" id="PTHR35457:SF1">
    <property type="entry name" value="HEME A SYNTHASE"/>
    <property type="match status" value="1"/>
</dbReference>
<feature type="transmembrane region" description="Helical" evidence="12">
    <location>
        <begin position="268"/>
        <end position="288"/>
    </location>
</feature>
<keyword evidence="2" id="KW-1003">Cell membrane</keyword>
<dbReference type="GO" id="GO:0016020">
    <property type="term" value="C:membrane"/>
    <property type="evidence" value="ECO:0007669"/>
    <property type="project" value="UniProtKB-SubCell"/>
</dbReference>
<feature type="transmembrane region" description="Helical" evidence="12">
    <location>
        <begin position="177"/>
        <end position="197"/>
    </location>
</feature>
<name>A0A543JB98_9PSEU</name>
<evidence type="ECO:0000256" key="6">
    <source>
        <dbReference type="ARBA" id="ARBA00023002"/>
    </source>
</evidence>
<gene>
    <name evidence="13" type="ORF">FHX81_2394</name>
</gene>
<dbReference type="AlphaFoldDB" id="A0A543JB98"/>
<dbReference type="InterPro" id="IPR003780">
    <property type="entry name" value="COX15/CtaA_fam"/>
</dbReference>
<evidence type="ECO:0000313" key="13">
    <source>
        <dbReference type="EMBL" id="TQM80071.1"/>
    </source>
</evidence>
<protein>
    <submittedName>
        <fullName evidence="13">Cytochrome c oxidase assembly protein subunit 15</fullName>
    </submittedName>
</protein>
<feature type="transmembrane region" description="Helical" evidence="12">
    <location>
        <begin position="75"/>
        <end position="96"/>
    </location>
</feature>
<keyword evidence="5 12" id="KW-1133">Transmembrane helix</keyword>
<keyword evidence="7" id="KW-0408">Iron</keyword>
<keyword evidence="14" id="KW-1185">Reference proteome</keyword>
<evidence type="ECO:0000256" key="11">
    <source>
        <dbReference type="ARBA" id="ARBA00023444"/>
    </source>
</evidence>